<evidence type="ECO:0000313" key="4">
    <source>
        <dbReference type="Proteomes" id="UP000002051"/>
    </source>
</evidence>
<evidence type="ECO:0008006" key="5">
    <source>
        <dbReference type="Google" id="ProtNLM"/>
    </source>
</evidence>
<evidence type="ECO:0000313" key="3">
    <source>
        <dbReference type="EnsemblPlants" id="AES96241"/>
    </source>
</evidence>
<reference evidence="3" key="3">
    <citation type="submission" date="2015-04" db="UniProtKB">
        <authorList>
            <consortium name="EnsemblPlants"/>
        </authorList>
    </citation>
    <scope>IDENTIFICATION</scope>
    <source>
        <strain evidence="3">cv. Jemalong A17</strain>
    </source>
</reference>
<protein>
    <recommendedName>
        <fullName evidence="5">PPR containing plant-like protein</fullName>
    </recommendedName>
</protein>
<proteinExistence type="predicted"/>
<gene>
    <name evidence="2" type="ordered locus">MTR_5g034890</name>
</gene>
<feature type="region of interest" description="Disordered" evidence="1">
    <location>
        <begin position="549"/>
        <end position="594"/>
    </location>
</feature>
<feature type="compositionally biased region" description="Basic residues" evidence="1">
    <location>
        <begin position="564"/>
        <end position="594"/>
    </location>
</feature>
<organism evidence="2 4">
    <name type="scientific">Medicago truncatula</name>
    <name type="common">Barrel medic</name>
    <name type="synonym">Medicago tribuloides</name>
    <dbReference type="NCBI Taxonomy" id="3880"/>
    <lineage>
        <taxon>Eukaryota</taxon>
        <taxon>Viridiplantae</taxon>
        <taxon>Streptophyta</taxon>
        <taxon>Embryophyta</taxon>
        <taxon>Tracheophyta</taxon>
        <taxon>Spermatophyta</taxon>
        <taxon>Magnoliopsida</taxon>
        <taxon>eudicotyledons</taxon>
        <taxon>Gunneridae</taxon>
        <taxon>Pentapetalae</taxon>
        <taxon>rosids</taxon>
        <taxon>fabids</taxon>
        <taxon>Fabales</taxon>
        <taxon>Fabaceae</taxon>
        <taxon>Papilionoideae</taxon>
        <taxon>50 kb inversion clade</taxon>
        <taxon>NPAAA clade</taxon>
        <taxon>Hologalegina</taxon>
        <taxon>IRL clade</taxon>
        <taxon>Trifolieae</taxon>
        <taxon>Medicago</taxon>
    </lineage>
</organism>
<reference evidence="2 4" key="1">
    <citation type="journal article" date="2011" name="Nature">
        <title>The Medicago genome provides insight into the evolution of rhizobial symbioses.</title>
        <authorList>
            <person name="Young N.D."/>
            <person name="Debelle F."/>
            <person name="Oldroyd G.E."/>
            <person name="Geurts R."/>
            <person name="Cannon S.B."/>
            <person name="Udvardi M.K."/>
            <person name="Benedito V.A."/>
            <person name="Mayer K.F."/>
            <person name="Gouzy J."/>
            <person name="Schoof H."/>
            <person name="Van de Peer Y."/>
            <person name="Proost S."/>
            <person name="Cook D.R."/>
            <person name="Meyers B.C."/>
            <person name="Spannagl M."/>
            <person name="Cheung F."/>
            <person name="De Mita S."/>
            <person name="Krishnakumar V."/>
            <person name="Gundlach H."/>
            <person name="Zhou S."/>
            <person name="Mudge J."/>
            <person name="Bharti A.K."/>
            <person name="Murray J.D."/>
            <person name="Naoumkina M.A."/>
            <person name="Rosen B."/>
            <person name="Silverstein K.A."/>
            <person name="Tang H."/>
            <person name="Rombauts S."/>
            <person name="Zhao P.X."/>
            <person name="Zhou P."/>
            <person name="Barbe V."/>
            <person name="Bardou P."/>
            <person name="Bechner M."/>
            <person name="Bellec A."/>
            <person name="Berger A."/>
            <person name="Berges H."/>
            <person name="Bidwell S."/>
            <person name="Bisseling T."/>
            <person name="Choisne N."/>
            <person name="Couloux A."/>
            <person name="Denny R."/>
            <person name="Deshpande S."/>
            <person name="Dai X."/>
            <person name="Doyle J.J."/>
            <person name="Dudez A.M."/>
            <person name="Farmer A.D."/>
            <person name="Fouteau S."/>
            <person name="Franken C."/>
            <person name="Gibelin C."/>
            <person name="Gish J."/>
            <person name="Goldstein S."/>
            <person name="Gonzalez A.J."/>
            <person name="Green P.J."/>
            <person name="Hallab A."/>
            <person name="Hartog M."/>
            <person name="Hua A."/>
            <person name="Humphray S.J."/>
            <person name="Jeong D.H."/>
            <person name="Jing Y."/>
            <person name="Jocker A."/>
            <person name="Kenton S.M."/>
            <person name="Kim D.J."/>
            <person name="Klee K."/>
            <person name="Lai H."/>
            <person name="Lang C."/>
            <person name="Lin S."/>
            <person name="Macmil S.L."/>
            <person name="Magdelenat G."/>
            <person name="Matthews L."/>
            <person name="McCorrison J."/>
            <person name="Monaghan E.L."/>
            <person name="Mun J.H."/>
            <person name="Najar F.Z."/>
            <person name="Nicholson C."/>
            <person name="Noirot C."/>
            <person name="O'Bleness M."/>
            <person name="Paule C.R."/>
            <person name="Poulain J."/>
            <person name="Prion F."/>
            <person name="Qin B."/>
            <person name="Qu C."/>
            <person name="Retzel E.F."/>
            <person name="Riddle C."/>
            <person name="Sallet E."/>
            <person name="Samain S."/>
            <person name="Samson N."/>
            <person name="Sanders I."/>
            <person name="Saurat O."/>
            <person name="Scarpelli C."/>
            <person name="Schiex T."/>
            <person name="Segurens B."/>
            <person name="Severin A.J."/>
            <person name="Sherrier D.J."/>
            <person name="Shi R."/>
            <person name="Sims S."/>
            <person name="Singer S.R."/>
            <person name="Sinharoy S."/>
            <person name="Sterck L."/>
            <person name="Viollet A."/>
            <person name="Wang B.B."/>
            <person name="Wang K."/>
            <person name="Wang M."/>
            <person name="Wang X."/>
            <person name="Warfsmann J."/>
            <person name="Weissenbach J."/>
            <person name="White D.D."/>
            <person name="White J.D."/>
            <person name="Wiley G.B."/>
            <person name="Wincker P."/>
            <person name="Xing Y."/>
            <person name="Yang L."/>
            <person name="Yao Z."/>
            <person name="Ying F."/>
            <person name="Zhai J."/>
            <person name="Zhou L."/>
            <person name="Zuber A."/>
            <person name="Denarie J."/>
            <person name="Dixon R.A."/>
            <person name="May G.D."/>
            <person name="Schwartz D.C."/>
            <person name="Rogers J."/>
            <person name="Quetier F."/>
            <person name="Town C.D."/>
            <person name="Roe B.A."/>
        </authorList>
    </citation>
    <scope>NUCLEOTIDE SEQUENCE [LARGE SCALE GENOMIC DNA]</scope>
    <source>
        <strain evidence="2">A17</strain>
        <strain evidence="3 4">cv. Jemalong A17</strain>
    </source>
</reference>
<keyword evidence="4" id="KW-1185">Reference proteome</keyword>
<evidence type="ECO:0000313" key="2">
    <source>
        <dbReference type="EMBL" id="AES96241.2"/>
    </source>
</evidence>
<dbReference type="eggNOG" id="KOG4197">
    <property type="taxonomic scope" value="Eukaryota"/>
</dbReference>
<dbReference type="PANTHER" id="PTHR47262:SF1">
    <property type="entry name" value="OS02G0132600 PROTEIN"/>
    <property type="match status" value="1"/>
</dbReference>
<accession>A0A0C3XGV6</accession>
<dbReference type="HOGENOM" id="CLU_459585_0_0_1"/>
<evidence type="ECO:0000256" key="1">
    <source>
        <dbReference type="SAM" id="MobiDB-lite"/>
    </source>
</evidence>
<dbReference type="PaxDb" id="3880-AES96241"/>
<dbReference type="PANTHER" id="PTHR47262">
    <property type="entry name" value="OS02G0132600 PROTEIN"/>
    <property type="match status" value="1"/>
</dbReference>
<dbReference type="EnsemblPlants" id="AES96241">
    <property type="protein sequence ID" value="AES96241"/>
    <property type="gene ID" value="MTR_5g034890"/>
</dbReference>
<reference evidence="2 4" key="2">
    <citation type="journal article" date="2014" name="BMC Genomics">
        <title>An improved genome release (version Mt4.0) for the model legume Medicago truncatula.</title>
        <authorList>
            <person name="Tang H."/>
            <person name="Krishnakumar V."/>
            <person name="Bidwell S."/>
            <person name="Rosen B."/>
            <person name="Chan A."/>
            <person name="Zhou S."/>
            <person name="Gentzbittel L."/>
            <person name="Childs K.L."/>
            <person name="Yandell M."/>
            <person name="Gundlach H."/>
            <person name="Mayer K.F."/>
            <person name="Schwartz D.C."/>
            <person name="Town C.D."/>
        </authorList>
    </citation>
    <scope>GENOME REANNOTATION</scope>
    <source>
        <strain evidence="3 4">cv. Jemalong A17</strain>
    </source>
</reference>
<name>G7K2R5_MEDTR</name>
<dbReference type="EMBL" id="CM001221">
    <property type="protein sequence ID" value="AES96241.2"/>
    <property type="molecule type" value="Genomic_DNA"/>
</dbReference>
<dbReference type="Proteomes" id="UP000002051">
    <property type="component" value="Chromosome 5"/>
</dbReference>
<sequence length="594" mass="69567">MMLLPQTEFKCVAPPLLDYASTRQEKRKQLWISGEDTQQLCESESDQNSVVLKNIDIIWFVDNFKVEHIIEKIENLHGVLPASSMYEKLILYCCAKDKVDVAIHAVDKMCVDKMCEAGFTLSTHVMQSLLETCLETNQHFRVLYISYVKHLIHFFAQYVALDEWHKIRRDRIKNDTIRGSWGVAPIVEKMVENSEIRRGRGQPRKTIRETVRKNLEVNKLDPDMVYDRRVAIPHHFELNGEICRLLVHWCVVMKDFECAYKMVNELQKKYYKYKTTMYNAIMARYFFEKNIIGGLRVLKQMRDANIKLDSYTFSYLIGNCETKEEIKKYYEEMEQSGTHLTKEVFVALIHAYAACCEDYEEQDVLCNLHGELEMVILLLKELSGQDWFDGFRWAIRYSIQNKNLSSTIELLKQLKVYYNNVASKRISGTSFTRRRRNVSYEAYDIISKFGSTYLQFGLDLLDLIKKERLSPSMMCLDILLHLCAESRDLNNANFVWREYVFAKIPHGPLSYLSMYHVLLASGDHKSADIILNNVPSFLSGVASHLKKRYSAKMDEEEAVEKQNGKKKKMKKKKKKKQPKDSKKKGKKEKPRRLE</sequence>
<accession>G7K2R5</accession>
<dbReference type="Gene3D" id="1.25.40.10">
    <property type="entry name" value="Tetratricopeptide repeat domain"/>
    <property type="match status" value="2"/>
</dbReference>
<dbReference type="STRING" id="3880.G7K2R5"/>
<dbReference type="InterPro" id="IPR011990">
    <property type="entry name" value="TPR-like_helical_dom_sf"/>
</dbReference>
<dbReference type="AlphaFoldDB" id="G7K2R5"/>